<dbReference type="EMBL" id="PYDT01000001">
    <property type="protein sequence ID" value="THU71905.1"/>
    <property type="molecule type" value="Genomic_DNA"/>
</dbReference>
<protein>
    <recommendedName>
        <fullName evidence="4">Secreted protein</fullName>
    </recommendedName>
</protein>
<name>A0A4V6T4R0_MUSBA</name>
<keyword evidence="3" id="KW-1185">Reference proteome</keyword>
<evidence type="ECO:0008006" key="4">
    <source>
        <dbReference type="Google" id="ProtNLM"/>
    </source>
</evidence>
<dbReference type="Proteomes" id="UP000317650">
    <property type="component" value="Chromosome 4"/>
</dbReference>
<keyword evidence="1" id="KW-0732">Signal</keyword>
<accession>A0A4V6T4R0</accession>
<organism evidence="2 3">
    <name type="scientific">Musa balbisiana</name>
    <name type="common">Banana</name>
    <dbReference type="NCBI Taxonomy" id="52838"/>
    <lineage>
        <taxon>Eukaryota</taxon>
        <taxon>Viridiplantae</taxon>
        <taxon>Streptophyta</taxon>
        <taxon>Embryophyta</taxon>
        <taxon>Tracheophyta</taxon>
        <taxon>Spermatophyta</taxon>
        <taxon>Magnoliopsida</taxon>
        <taxon>Liliopsida</taxon>
        <taxon>Zingiberales</taxon>
        <taxon>Musaceae</taxon>
        <taxon>Musa</taxon>
    </lineage>
</organism>
<reference evidence="2 3" key="1">
    <citation type="journal article" date="2019" name="Nat. Plants">
        <title>Genome sequencing of Musa balbisiana reveals subgenome evolution and function divergence in polyploid bananas.</title>
        <authorList>
            <person name="Yao X."/>
        </authorList>
    </citation>
    <scope>NUCLEOTIDE SEQUENCE [LARGE SCALE GENOMIC DNA]</scope>
    <source>
        <strain evidence="3">cv. DH-PKW</strain>
        <tissue evidence="2">Leaves</tissue>
    </source>
</reference>
<feature type="signal peptide" evidence="1">
    <location>
        <begin position="1"/>
        <end position="20"/>
    </location>
</feature>
<dbReference type="AlphaFoldDB" id="A0A4V6T4R0"/>
<gene>
    <name evidence="2" type="ORF">C4D60_Mb04t06440</name>
</gene>
<comment type="caution">
    <text evidence="2">The sequence shown here is derived from an EMBL/GenBank/DDBJ whole genome shotgun (WGS) entry which is preliminary data.</text>
</comment>
<evidence type="ECO:0000256" key="1">
    <source>
        <dbReference type="SAM" id="SignalP"/>
    </source>
</evidence>
<feature type="chain" id="PRO_5020462376" description="Secreted protein" evidence="1">
    <location>
        <begin position="21"/>
        <end position="114"/>
    </location>
</feature>
<evidence type="ECO:0000313" key="2">
    <source>
        <dbReference type="EMBL" id="THU71905.1"/>
    </source>
</evidence>
<sequence>MVHLGALHLLPLLLVGVLVAAQSLGVGELAAAVLALVLPHVSTACDAAGSRGGAVCCRHIPRSVRGVVAVGDVESEELKAWTAGGLCLTLDAGHLHNLSLIVCVLHSPYVLYHL</sequence>
<proteinExistence type="predicted"/>
<evidence type="ECO:0000313" key="3">
    <source>
        <dbReference type="Proteomes" id="UP000317650"/>
    </source>
</evidence>